<comment type="caution">
    <text evidence="3">The sequence shown here is derived from an EMBL/GenBank/DDBJ whole genome shotgun (WGS) entry which is preliminary data.</text>
</comment>
<keyword evidence="4" id="KW-1185">Reference proteome</keyword>
<dbReference type="EMBL" id="VTPC01002222">
    <property type="protein sequence ID" value="KAF2900403.1"/>
    <property type="molecule type" value="Genomic_DNA"/>
</dbReference>
<evidence type="ECO:0000313" key="4">
    <source>
        <dbReference type="Proteomes" id="UP000801492"/>
    </source>
</evidence>
<organism evidence="3 4">
    <name type="scientific">Ignelater luminosus</name>
    <name type="common">Cucubano</name>
    <name type="synonym">Pyrophorus luminosus</name>
    <dbReference type="NCBI Taxonomy" id="2038154"/>
    <lineage>
        <taxon>Eukaryota</taxon>
        <taxon>Metazoa</taxon>
        <taxon>Ecdysozoa</taxon>
        <taxon>Arthropoda</taxon>
        <taxon>Hexapoda</taxon>
        <taxon>Insecta</taxon>
        <taxon>Pterygota</taxon>
        <taxon>Neoptera</taxon>
        <taxon>Endopterygota</taxon>
        <taxon>Coleoptera</taxon>
        <taxon>Polyphaga</taxon>
        <taxon>Elateriformia</taxon>
        <taxon>Elateroidea</taxon>
        <taxon>Elateridae</taxon>
        <taxon>Agrypninae</taxon>
        <taxon>Pyrophorini</taxon>
        <taxon>Ignelater</taxon>
    </lineage>
</organism>
<feature type="region of interest" description="Disordered" evidence="1">
    <location>
        <begin position="36"/>
        <end position="55"/>
    </location>
</feature>
<evidence type="ECO:0000259" key="2">
    <source>
        <dbReference type="Pfam" id="PF13843"/>
    </source>
</evidence>
<evidence type="ECO:0000256" key="1">
    <source>
        <dbReference type="SAM" id="MobiDB-lite"/>
    </source>
</evidence>
<gene>
    <name evidence="3" type="ORF">ILUMI_05783</name>
</gene>
<dbReference type="PANTHER" id="PTHR46599">
    <property type="entry name" value="PIGGYBAC TRANSPOSABLE ELEMENT-DERIVED PROTEIN 4"/>
    <property type="match status" value="1"/>
</dbReference>
<dbReference type="Proteomes" id="UP000801492">
    <property type="component" value="Unassembled WGS sequence"/>
</dbReference>
<dbReference type="InterPro" id="IPR029526">
    <property type="entry name" value="PGBD"/>
</dbReference>
<sequence>MACGRDCFDLFDRGSKKQKDTRLLLTQADLEKLMNDLSDSDNDIDGDQDDDPEANKRANEFVANQPAATRRNLRFQETDTTSEEMFSKQWSKNRLTHRPIFEKAMSCNRFTKILRMIRLVNYKNINTSDRLLKIRPVLSNLIQNIKNVYYPGQHLAIDETMVL</sequence>
<protein>
    <recommendedName>
        <fullName evidence="2">PiggyBac transposable element-derived protein domain-containing protein</fullName>
    </recommendedName>
</protein>
<accession>A0A8K0GJS4</accession>
<dbReference type="PANTHER" id="PTHR46599:SF3">
    <property type="entry name" value="PIGGYBAC TRANSPOSABLE ELEMENT-DERIVED PROTEIN 4"/>
    <property type="match status" value="1"/>
</dbReference>
<proteinExistence type="predicted"/>
<dbReference type="AlphaFoldDB" id="A0A8K0GJS4"/>
<reference evidence="3" key="1">
    <citation type="submission" date="2019-08" db="EMBL/GenBank/DDBJ databases">
        <title>The genome of the North American firefly Photinus pyralis.</title>
        <authorList>
            <consortium name="Photinus pyralis genome working group"/>
            <person name="Fallon T.R."/>
            <person name="Sander Lower S.E."/>
            <person name="Weng J.-K."/>
        </authorList>
    </citation>
    <scope>NUCLEOTIDE SEQUENCE</scope>
    <source>
        <strain evidence="3">TRF0915ILg1</strain>
        <tissue evidence="3">Whole body</tissue>
    </source>
</reference>
<feature type="domain" description="PiggyBac transposable element-derived protein" evidence="2">
    <location>
        <begin position="85"/>
        <end position="162"/>
    </location>
</feature>
<dbReference type="OrthoDB" id="6740508at2759"/>
<name>A0A8K0GJS4_IGNLU</name>
<feature type="compositionally biased region" description="Acidic residues" evidence="1">
    <location>
        <begin position="38"/>
        <end position="52"/>
    </location>
</feature>
<dbReference type="Pfam" id="PF13843">
    <property type="entry name" value="DDE_Tnp_1_7"/>
    <property type="match status" value="1"/>
</dbReference>
<evidence type="ECO:0000313" key="3">
    <source>
        <dbReference type="EMBL" id="KAF2900403.1"/>
    </source>
</evidence>